<evidence type="ECO:0000259" key="3">
    <source>
        <dbReference type="SMART" id="SM00909"/>
    </source>
</evidence>
<comment type="caution">
    <text evidence="4">The sequence shown here is derived from an EMBL/GenBank/DDBJ whole genome shotgun (WGS) entry which is preliminary data.</text>
</comment>
<feature type="compositionally biased region" description="Basic and acidic residues" evidence="1">
    <location>
        <begin position="58"/>
        <end position="67"/>
    </location>
</feature>
<dbReference type="SMART" id="SM00909">
    <property type="entry name" value="Germane"/>
    <property type="match status" value="2"/>
</dbReference>
<feature type="region of interest" description="Disordered" evidence="1">
    <location>
        <begin position="28"/>
        <end position="71"/>
    </location>
</feature>
<dbReference type="PROSITE" id="PS51257">
    <property type="entry name" value="PROKAR_LIPOPROTEIN"/>
    <property type="match status" value="1"/>
</dbReference>
<keyword evidence="2" id="KW-0732">Signal</keyword>
<feature type="chain" id="PRO_5047030945" evidence="2">
    <location>
        <begin position="26"/>
        <end position="369"/>
    </location>
</feature>
<keyword evidence="5" id="KW-1185">Reference proteome</keyword>
<evidence type="ECO:0000313" key="4">
    <source>
        <dbReference type="EMBL" id="MFD2759582.1"/>
    </source>
</evidence>
<organism evidence="4 5">
    <name type="scientific">Lentibacillus juripiscarius</name>
    <dbReference type="NCBI Taxonomy" id="257446"/>
    <lineage>
        <taxon>Bacteria</taxon>
        <taxon>Bacillati</taxon>
        <taxon>Bacillota</taxon>
        <taxon>Bacilli</taxon>
        <taxon>Bacillales</taxon>
        <taxon>Bacillaceae</taxon>
        <taxon>Lentibacillus</taxon>
    </lineage>
</organism>
<dbReference type="Proteomes" id="UP001597502">
    <property type="component" value="Unassembled WGS sequence"/>
</dbReference>
<evidence type="ECO:0000256" key="2">
    <source>
        <dbReference type="SAM" id="SignalP"/>
    </source>
</evidence>
<dbReference type="EMBL" id="JBHUNA010000001">
    <property type="protein sequence ID" value="MFD2759582.1"/>
    <property type="molecule type" value="Genomic_DNA"/>
</dbReference>
<evidence type="ECO:0000313" key="5">
    <source>
        <dbReference type="Proteomes" id="UP001597502"/>
    </source>
</evidence>
<feature type="signal peptide" evidence="2">
    <location>
        <begin position="1"/>
        <end position="25"/>
    </location>
</feature>
<protein>
    <submittedName>
        <fullName evidence="4">GerMN domain-containing protein</fullName>
    </submittedName>
</protein>
<dbReference type="InterPro" id="IPR019606">
    <property type="entry name" value="GerMN"/>
</dbReference>
<proteinExistence type="predicted"/>
<reference evidence="5" key="1">
    <citation type="journal article" date="2019" name="Int. J. Syst. Evol. Microbiol.">
        <title>The Global Catalogue of Microorganisms (GCM) 10K type strain sequencing project: providing services to taxonomists for standard genome sequencing and annotation.</title>
        <authorList>
            <consortium name="The Broad Institute Genomics Platform"/>
            <consortium name="The Broad Institute Genome Sequencing Center for Infectious Disease"/>
            <person name="Wu L."/>
            <person name="Ma J."/>
        </authorList>
    </citation>
    <scope>NUCLEOTIDE SEQUENCE [LARGE SCALE GENOMIC DNA]</scope>
    <source>
        <strain evidence="5">TISTR 1535</strain>
    </source>
</reference>
<gene>
    <name evidence="4" type="ORF">ACFSUO_01095</name>
</gene>
<name>A0ABW5V0S8_9BACI</name>
<evidence type="ECO:0000256" key="1">
    <source>
        <dbReference type="SAM" id="MobiDB-lite"/>
    </source>
</evidence>
<feature type="domain" description="GerMN" evidence="3">
    <location>
        <begin position="103"/>
        <end position="194"/>
    </location>
</feature>
<accession>A0ABW5V0S8</accession>
<dbReference type="Pfam" id="PF10646">
    <property type="entry name" value="Germane"/>
    <property type="match status" value="2"/>
</dbReference>
<dbReference type="RefSeq" id="WP_382390196.1">
    <property type="nucleotide sequence ID" value="NZ_JBHUNA010000001.1"/>
</dbReference>
<feature type="domain" description="GerMN" evidence="3">
    <location>
        <begin position="255"/>
        <end position="347"/>
    </location>
</feature>
<sequence length="369" mass="40629">MQKRSLLLISMAMSLAIILTGCFQGEQSLDDKEIDPPPNAEAVNENELDEPASGKQGDNADKDKAEGDTSANTVERQLYLLDANGMVAPQTLQVPQPESKEVAAQALEYLVKDGPVTSMLPNGFQAVLPAGTQILGLNLKDNGEMIVNVSKEFENYKAENEMKILQAMTHTLTQFEQVDKVKLQIDGQLQNTMPVNGTPIGEGYSRANGINLVQSETVDLMQSEPVTLYYPSVQGDNQYFVPVTQHVDVDNKDIYGSMINELLEGPNFDTNLQHVFNGEAELTNNPSLRDGVLEVMFSQGVLQDSQKQDGDKAVISDKVMESLVRSLTQDKAVEAVEVKVEDVETLFNENGEPYTEPVTKQKFISKQKL</sequence>